<comment type="caution">
    <text evidence="1">The sequence shown here is derived from an EMBL/GenBank/DDBJ whole genome shotgun (WGS) entry which is preliminary data.</text>
</comment>
<proteinExistence type="predicted"/>
<accession>A0AAN9T5Y6</accession>
<reference evidence="1 2" key="1">
    <citation type="submission" date="2024-03" db="EMBL/GenBank/DDBJ databases">
        <title>Adaptation during the transition from Ophiocordyceps entomopathogen to insect associate is accompanied by gene loss and intensified selection.</title>
        <authorList>
            <person name="Ward C.M."/>
            <person name="Onetto C.A."/>
            <person name="Borneman A.R."/>
        </authorList>
    </citation>
    <scope>NUCLEOTIDE SEQUENCE [LARGE SCALE GENOMIC DNA]</scope>
    <source>
        <strain evidence="1">AWRI1</strain>
        <tissue evidence="1">Single Adult Female</tissue>
    </source>
</reference>
<protein>
    <submittedName>
        <fullName evidence="1">Uncharacterized protein</fullName>
    </submittedName>
</protein>
<sequence length="117" mass="13181">MEEKKHTSNVMSERCLRLSSTRVPKSYSGTERRVAKVIRLEGHNRLTPRVRSKLRLRRAALAFFRAARSGWPVSYFHSRYALRLLPPSAAAAAETAAAAPYHTSSNEATTMIIARVR</sequence>
<evidence type="ECO:0000313" key="1">
    <source>
        <dbReference type="EMBL" id="KAK7572016.1"/>
    </source>
</evidence>
<evidence type="ECO:0000313" key="2">
    <source>
        <dbReference type="Proteomes" id="UP001367676"/>
    </source>
</evidence>
<dbReference type="AlphaFoldDB" id="A0AAN9T5Y6"/>
<dbReference type="Proteomes" id="UP001367676">
    <property type="component" value="Unassembled WGS sequence"/>
</dbReference>
<keyword evidence="2" id="KW-1185">Reference proteome</keyword>
<dbReference type="EMBL" id="JBBCAQ010000038">
    <property type="protein sequence ID" value="KAK7572016.1"/>
    <property type="molecule type" value="Genomic_DNA"/>
</dbReference>
<gene>
    <name evidence="1" type="ORF">V9T40_014488</name>
</gene>
<organism evidence="1 2">
    <name type="scientific">Parthenolecanium corni</name>
    <dbReference type="NCBI Taxonomy" id="536013"/>
    <lineage>
        <taxon>Eukaryota</taxon>
        <taxon>Metazoa</taxon>
        <taxon>Ecdysozoa</taxon>
        <taxon>Arthropoda</taxon>
        <taxon>Hexapoda</taxon>
        <taxon>Insecta</taxon>
        <taxon>Pterygota</taxon>
        <taxon>Neoptera</taxon>
        <taxon>Paraneoptera</taxon>
        <taxon>Hemiptera</taxon>
        <taxon>Sternorrhyncha</taxon>
        <taxon>Coccoidea</taxon>
        <taxon>Coccidae</taxon>
        <taxon>Parthenolecanium</taxon>
    </lineage>
</organism>
<name>A0AAN9T5Y6_9HEMI</name>